<dbReference type="EC" id="4.3.2.10" evidence="10"/>
<reference evidence="14" key="1">
    <citation type="submission" date="2016-10" db="EMBL/GenBank/DDBJ databases">
        <authorList>
            <person name="Varghese N."/>
            <person name="Submissions S."/>
        </authorList>
    </citation>
    <scope>NUCLEOTIDE SEQUENCE [LARGE SCALE GENOMIC DNA]</scope>
    <source>
        <strain evidence="14">DSM 17044</strain>
    </source>
</reference>
<feature type="active site" description="Nucleophile" evidence="10 11">
    <location>
        <position position="79"/>
    </location>
</feature>
<dbReference type="UniPathway" id="UPA00031">
    <property type="reaction ID" value="UER00010"/>
</dbReference>
<keyword evidence="7 10" id="KW-0456">Lyase</keyword>
<dbReference type="InterPro" id="IPR010139">
    <property type="entry name" value="Imidazole-glycPsynth_HisH"/>
</dbReference>
<keyword evidence="5 10" id="KW-0315">Glutamine amidotransferase</keyword>
<dbReference type="PIRSF" id="PIRSF000495">
    <property type="entry name" value="Amidotransf_hisH"/>
    <property type="match status" value="1"/>
</dbReference>
<dbReference type="PANTHER" id="PTHR42701">
    <property type="entry name" value="IMIDAZOLE GLYCEROL PHOSPHATE SYNTHASE SUBUNIT HISH"/>
    <property type="match status" value="1"/>
</dbReference>
<comment type="pathway">
    <text evidence="1 10">Amino-acid biosynthesis; L-histidine biosynthesis; L-histidine from 5-phospho-alpha-D-ribose 1-diphosphate: step 5/9.</text>
</comment>
<evidence type="ECO:0000256" key="8">
    <source>
        <dbReference type="ARBA" id="ARBA00047838"/>
    </source>
</evidence>
<dbReference type="GO" id="GO:0000105">
    <property type="term" value="P:L-histidine biosynthetic process"/>
    <property type="evidence" value="ECO:0007669"/>
    <property type="project" value="UniProtKB-UniRule"/>
</dbReference>
<dbReference type="PANTHER" id="PTHR42701:SF1">
    <property type="entry name" value="IMIDAZOLE GLYCEROL PHOSPHATE SYNTHASE SUBUNIT HISH"/>
    <property type="match status" value="1"/>
</dbReference>
<accession>A0A1H7N7D9</accession>
<dbReference type="GO" id="GO:0004359">
    <property type="term" value="F:glutaminase activity"/>
    <property type="evidence" value="ECO:0007669"/>
    <property type="project" value="UniProtKB-EC"/>
</dbReference>
<organism evidence="13 14">
    <name type="scientific">Stigmatella aurantiaca</name>
    <dbReference type="NCBI Taxonomy" id="41"/>
    <lineage>
        <taxon>Bacteria</taxon>
        <taxon>Pseudomonadati</taxon>
        <taxon>Myxococcota</taxon>
        <taxon>Myxococcia</taxon>
        <taxon>Myxococcales</taxon>
        <taxon>Cystobacterineae</taxon>
        <taxon>Archangiaceae</taxon>
        <taxon>Stigmatella</taxon>
    </lineage>
</organism>
<evidence type="ECO:0000256" key="1">
    <source>
        <dbReference type="ARBA" id="ARBA00005091"/>
    </source>
</evidence>
<comment type="subcellular location">
    <subcellularLocation>
        <location evidence="10">Cytoplasm</location>
    </subcellularLocation>
</comment>
<comment type="catalytic activity">
    <reaction evidence="8 10">
        <text>5-[(5-phospho-1-deoxy-D-ribulos-1-ylimino)methylamino]-1-(5-phospho-beta-D-ribosyl)imidazole-4-carboxamide + L-glutamine = D-erythro-1-(imidazol-4-yl)glycerol 3-phosphate + 5-amino-1-(5-phospho-beta-D-ribosyl)imidazole-4-carboxamide + L-glutamate + H(+)</text>
        <dbReference type="Rhea" id="RHEA:24793"/>
        <dbReference type="ChEBI" id="CHEBI:15378"/>
        <dbReference type="ChEBI" id="CHEBI:29985"/>
        <dbReference type="ChEBI" id="CHEBI:58278"/>
        <dbReference type="ChEBI" id="CHEBI:58359"/>
        <dbReference type="ChEBI" id="CHEBI:58475"/>
        <dbReference type="ChEBI" id="CHEBI:58525"/>
        <dbReference type="EC" id="4.3.2.10"/>
    </reaction>
</comment>
<evidence type="ECO:0000256" key="7">
    <source>
        <dbReference type="ARBA" id="ARBA00023239"/>
    </source>
</evidence>
<dbReference type="GO" id="GO:0005737">
    <property type="term" value="C:cytoplasm"/>
    <property type="evidence" value="ECO:0007669"/>
    <property type="project" value="UniProtKB-SubCell"/>
</dbReference>
<protein>
    <recommendedName>
        <fullName evidence="10">Imidazole glycerol phosphate synthase subunit HisH</fullName>
        <ecNumber evidence="10">4.3.2.10</ecNumber>
    </recommendedName>
    <alternativeName>
        <fullName evidence="10">IGP synthase glutaminase subunit</fullName>
        <ecNumber evidence="10">3.5.1.2</ecNumber>
    </alternativeName>
    <alternativeName>
        <fullName evidence="10">IGP synthase subunit HisH</fullName>
    </alternativeName>
    <alternativeName>
        <fullName evidence="10">ImGP synthase subunit HisH</fullName>
        <shortName evidence="10">IGPS subunit HisH</shortName>
    </alternativeName>
</protein>
<evidence type="ECO:0000256" key="3">
    <source>
        <dbReference type="ARBA" id="ARBA00022605"/>
    </source>
</evidence>
<keyword evidence="14" id="KW-1185">Reference proteome</keyword>
<dbReference type="Gene3D" id="3.40.50.880">
    <property type="match status" value="1"/>
</dbReference>
<dbReference type="Pfam" id="PF00117">
    <property type="entry name" value="GATase"/>
    <property type="match status" value="1"/>
</dbReference>
<sequence length="197" mass="20851">MRVTLFDYGAGNIHSLAKALATAPGADVRVETDPLKALDTEVLVLPGVGAFGSAAARLAPGREAMRQALEQGLPCLGICLGMQLLFEGSDEGEGQGLGLFRGRVTRLRAQQVPHIGWNTVEEDAAVKGARLDSVYYAHSFACRAGESGVVSGWTAHEEDRFPASVRRGKVLGVQFHPEKSSSAGVGFLQAFLKDVTS</sequence>
<dbReference type="RefSeq" id="WP_075006349.1">
    <property type="nucleotide sequence ID" value="NZ_FOAP01000004.1"/>
</dbReference>
<feature type="active site" evidence="10 11">
    <location>
        <position position="178"/>
    </location>
</feature>
<dbReference type="EMBL" id="FOAP01000004">
    <property type="protein sequence ID" value="SEL19512.1"/>
    <property type="molecule type" value="Genomic_DNA"/>
</dbReference>
<evidence type="ECO:0000256" key="4">
    <source>
        <dbReference type="ARBA" id="ARBA00022801"/>
    </source>
</evidence>
<dbReference type="GO" id="GO:0000107">
    <property type="term" value="F:imidazoleglycerol-phosphate synthase activity"/>
    <property type="evidence" value="ECO:0007669"/>
    <property type="project" value="UniProtKB-UniRule"/>
</dbReference>
<gene>
    <name evidence="10" type="primary">hisH</name>
    <name evidence="13" type="ORF">SAMN05444354_104242</name>
</gene>
<name>A0A1H7N7D9_STIAU</name>
<evidence type="ECO:0000256" key="11">
    <source>
        <dbReference type="PIRSR" id="PIRSR000495-1"/>
    </source>
</evidence>
<keyword evidence="4 10" id="KW-0378">Hydrolase</keyword>
<dbReference type="SUPFAM" id="SSF52317">
    <property type="entry name" value="Class I glutamine amidotransferase-like"/>
    <property type="match status" value="1"/>
</dbReference>
<comment type="function">
    <text evidence="10">IGPS catalyzes the conversion of PRFAR and glutamine to IGP, AICAR and glutamate. The HisH subunit catalyzes the hydrolysis of glutamine to glutamate and ammonia as part of the synthesis of IGP and AICAR. The resulting ammonia molecule is channeled to the active site of HisF.</text>
</comment>
<proteinExistence type="inferred from homology"/>
<comment type="catalytic activity">
    <reaction evidence="9 10">
        <text>L-glutamine + H2O = L-glutamate + NH4(+)</text>
        <dbReference type="Rhea" id="RHEA:15889"/>
        <dbReference type="ChEBI" id="CHEBI:15377"/>
        <dbReference type="ChEBI" id="CHEBI:28938"/>
        <dbReference type="ChEBI" id="CHEBI:29985"/>
        <dbReference type="ChEBI" id="CHEBI:58359"/>
        <dbReference type="EC" id="3.5.1.2"/>
    </reaction>
</comment>
<feature type="active site" evidence="10 11">
    <location>
        <position position="176"/>
    </location>
</feature>
<feature type="domain" description="Glutamine amidotransferase" evidence="12">
    <location>
        <begin position="5"/>
        <end position="186"/>
    </location>
</feature>
<dbReference type="AlphaFoldDB" id="A0A1H7N7D9"/>
<evidence type="ECO:0000259" key="12">
    <source>
        <dbReference type="Pfam" id="PF00117"/>
    </source>
</evidence>
<dbReference type="GO" id="GO:0016829">
    <property type="term" value="F:lyase activity"/>
    <property type="evidence" value="ECO:0007669"/>
    <property type="project" value="UniProtKB-KW"/>
</dbReference>
<dbReference type="Proteomes" id="UP000182719">
    <property type="component" value="Unassembled WGS sequence"/>
</dbReference>
<keyword evidence="6 10" id="KW-0368">Histidine biosynthesis</keyword>
<dbReference type="InterPro" id="IPR017926">
    <property type="entry name" value="GATASE"/>
</dbReference>
<dbReference type="NCBIfam" id="TIGR01855">
    <property type="entry name" value="IMP_synth_hisH"/>
    <property type="match status" value="1"/>
</dbReference>
<keyword evidence="3 10" id="KW-0028">Amino-acid biosynthesis</keyword>
<evidence type="ECO:0000256" key="6">
    <source>
        <dbReference type="ARBA" id="ARBA00023102"/>
    </source>
</evidence>
<evidence type="ECO:0000256" key="9">
    <source>
        <dbReference type="ARBA" id="ARBA00049534"/>
    </source>
</evidence>
<evidence type="ECO:0000313" key="13">
    <source>
        <dbReference type="EMBL" id="SEL19512.1"/>
    </source>
</evidence>
<dbReference type="HAMAP" id="MF_00278">
    <property type="entry name" value="HisH"/>
    <property type="match status" value="1"/>
</dbReference>
<dbReference type="PROSITE" id="PS51273">
    <property type="entry name" value="GATASE_TYPE_1"/>
    <property type="match status" value="1"/>
</dbReference>
<dbReference type="OrthoDB" id="9807749at2"/>
<evidence type="ECO:0000313" key="14">
    <source>
        <dbReference type="Proteomes" id="UP000182719"/>
    </source>
</evidence>
<comment type="subunit">
    <text evidence="2 10">Heterodimer of HisH and HisF.</text>
</comment>
<keyword evidence="13" id="KW-0808">Transferase</keyword>
<keyword evidence="10" id="KW-0963">Cytoplasm</keyword>
<evidence type="ECO:0000256" key="10">
    <source>
        <dbReference type="HAMAP-Rule" id="MF_00278"/>
    </source>
</evidence>
<evidence type="ECO:0000256" key="2">
    <source>
        <dbReference type="ARBA" id="ARBA00011152"/>
    </source>
</evidence>
<dbReference type="InterPro" id="IPR029062">
    <property type="entry name" value="Class_I_gatase-like"/>
</dbReference>
<dbReference type="EC" id="3.5.1.2" evidence="10"/>
<evidence type="ECO:0000256" key="5">
    <source>
        <dbReference type="ARBA" id="ARBA00022962"/>
    </source>
</evidence>